<accession>A0A2S6CLU6</accession>
<dbReference type="Gene3D" id="3.40.50.12780">
    <property type="entry name" value="N-terminal domain of ligase-like"/>
    <property type="match status" value="1"/>
</dbReference>
<feature type="domain" description="AMP-dependent synthetase/ligase" evidence="1">
    <location>
        <begin position="26"/>
        <end position="391"/>
    </location>
</feature>
<dbReference type="STRING" id="357750.A0A2S6CLU6"/>
<evidence type="ECO:0008006" key="5">
    <source>
        <dbReference type="Google" id="ProtNLM"/>
    </source>
</evidence>
<dbReference type="EMBL" id="PNEN01000230">
    <property type="protein sequence ID" value="PPJ60670.1"/>
    <property type="molecule type" value="Genomic_DNA"/>
</dbReference>
<dbReference type="Pfam" id="PF00501">
    <property type="entry name" value="AMP-binding"/>
    <property type="match status" value="1"/>
</dbReference>
<organism evidence="3 4">
    <name type="scientific">Cercospora berteroae</name>
    <dbReference type="NCBI Taxonomy" id="357750"/>
    <lineage>
        <taxon>Eukaryota</taxon>
        <taxon>Fungi</taxon>
        <taxon>Dikarya</taxon>
        <taxon>Ascomycota</taxon>
        <taxon>Pezizomycotina</taxon>
        <taxon>Dothideomycetes</taxon>
        <taxon>Dothideomycetidae</taxon>
        <taxon>Mycosphaerellales</taxon>
        <taxon>Mycosphaerellaceae</taxon>
        <taxon>Cercospora</taxon>
    </lineage>
</organism>
<dbReference type="AlphaFoldDB" id="A0A2S6CLU6"/>
<dbReference type="InterPro" id="IPR045851">
    <property type="entry name" value="AMP-bd_C_sf"/>
</dbReference>
<dbReference type="Gene3D" id="3.30.300.30">
    <property type="match status" value="1"/>
</dbReference>
<reference evidence="4" key="1">
    <citation type="journal article" date="2017" name="bioRxiv">
        <title>Conservation of a gene cluster reveals novel cercosporin biosynthetic mechanisms and extends production to the genus Colletotrichum.</title>
        <authorList>
            <person name="de Jonge R."/>
            <person name="Ebert M.K."/>
            <person name="Huitt-Roehl C.R."/>
            <person name="Pal P."/>
            <person name="Suttle J.C."/>
            <person name="Spanner R.E."/>
            <person name="Neubauer J.D."/>
            <person name="Jurick W.M.II."/>
            <person name="Stott K.A."/>
            <person name="Secor G.A."/>
            <person name="Thomma B.P.H.J."/>
            <person name="Van de Peer Y."/>
            <person name="Townsend C.A."/>
            <person name="Bolton M.D."/>
        </authorList>
    </citation>
    <scope>NUCLEOTIDE SEQUENCE [LARGE SCALE GENOMIC DNA]</scope>
    <source>
        <strain evidence="4">CBS538.71</strain>
    </source>
</reference>
<protein>
    <recommendedName>
        <fullName evidence="5">AMP-dependent synthetase/ligase domain-containing protein</fullName>
    </recommendedName>
</protein>
<dbReference type="CDD" id="cd05911">
    <property type="entry name" value="Firefly_Luc_like"/>
    <property type="match status" value="1"/>
</dbReference>
<dbReference type="Pfam" id="PF13193">
    <property type="entry name" value="AMP-binding_C"/>
    <property type="match status" value="1"/>
</dbReference>
<dbReference type="PANTHER" id="PTHR24096">
    <property type="entry name" value="LONG-CHAIN-FATTY-ACID--COA LIGASE"/>
    <property type="match status" value="1"/>
</dbReference>
<dbReference type="InterPro" id="IPR025110">
    <property type="entry name" value="AMP-bd_C"/>
</dbReference>
<evidence type="ECO:0000313" key="3">
    <source>
        <dbReference type="EMBL" id="PPJ60670.1"/>
    </source>
</evidence>
<sequence>MPFLAEQHMSIPEKDVLSWYFDSPEFPQDDPVYIDALDTSKYWTANQCRKAIRQLAAGFRRLGLKNGDCVCIFAFNSMDYPVLANGIIGFGGVYTGCNPSYTTYELTHHLRSSRASVVIVEPELVKTCFEAAEKVGLPRERILLFADADDYGLKSWKTLFSCGEIDWPRFTDKATAQNTTAALLYSSGTTGLPKAAMLSHYNMIAQQTLFWEWKASPWKKRRLVALPMFHAATAPLCHFAPLHSGDKMFILRRFEIESFLKCIEVHKINIGAFVPPMVHLIMNSPLSKKYSLKSIRHAHAGAAPLDAGSQARFKKLLAPDAPLTQVWGMTETSCTCSCLPYEYGDETTGSVGQMLPDMDVKLCDDDGKDITAFNIRGELCVRGPLVVQGYYLNPEANGRDWDEEGFFHTGDIAYRDPDSKLWYIVDRKKELVKVRGFQVSPSEIEGVLLENPDIIDAAVIGVPARRASDGEEPRAYVTLREGSSLSEDAIRELLKTQLTHYKQCGGGIVVGTEIPKSPSGKILKRLLVERAKQEMTRESREYRL</sequence>
<evidence type="ECO:0000259" key="2">
    <source>
        <dbReference type="Pfam" id="PF13193"/>
    </source>
</evidence>
<dbReference type="InterPro" id="IPR000873">
    <property type="entry name" value="AMP-dep_synth/lig_dom"/>
</dbReference>
<dbReference type="Proteomes" id="UP000237631">
    <property type="component" value="Unassembled WGS sequence"/>
</dbReference>
<dbReference type="SUPFAM" id="SSF56801">
    <property type="entry name" value="Acetyl-CoA synthetase-like"/>
    <property type="match status" value="1"/>
</dbReference>
<gene>
    <name evidence="3" type="ORF">CBER1_03430</name>
</gene>
<dbReference type="PROSITE" id="PS00455">
    <property type="entry name" value="AMP_BINDING"/>
    <property type="match status" value="1"/>
</dbReference>
<name>A0A2S6CLU6_9PEZI</name>
<dbReference type="PANTHER" id="PTHR24096:SF265">
    <property type="entry name" value="ENZYME, PUTATIVE (AFU_ORTHOLOGUE AFUA_5G14270)-RELATED"/>
    <property type="match status" value="1"/>
</dbReference>
<evidence type="ECO:0000313" key="4">
    <source>
        <dbReference type="Proteomes" id="UP000237631"/>
    </source>
</evidence>
<dbReference type="InterPro" id="IPR042099">
    <property type="entry name" value="ANL_N_sf"/>
</dbReference>
<feature type="domain" description="AMP-binding enzyme C-terminal" evidence="2">
    <location>
        <begin position="443"/>
        <end position="521"/>
    </location>
</feature>
<dbReference type="OrthoDB" id="6509636at2759"/>
<evidence type="ECO:0000259" key="1">
    <source>
        <dbReference type="Pfam" id="PF00501"/>
    </source>
</evidence>
<dbReference type="GO" id="GO:0019748">
    <property type="term" value="P:secondary metabolic process"/>
    <property type="evidence" value="ECO:0007669"/>
    <property type="project" value="TreeGrafter"/>
</dbReference>
<dbReference type="GO" id="GO:0016405">
    <property type="term" value="F:CoA-ligase activity"/>
    <property type="evidence" value="ECO:0007669"/>
    <property type="project" value="TreeGrafter"/>
</dbReference>
<keyword evidence="4" id="KW-1185">Reference proteome</keyword>
<comment type="caution">
    <text evidence="3">The sequence shown here is derived from an EMBL/GenBank/DDBJ whole genome shotgun (WGS) entry which is preliminary data.</text>
</comment>
<proteinExistence type="predicted"/>
<dbReference type="InterPro" id="IPR020845">
    <property type="entry name" value="AMP-binding_CS"/>
</dbReference>